<dbReference type="GO" id="GO:0005737">
    <property type="term" value="C:cytoplasm"/>
    <property type="evidence" value="ECO:0007669"/>
    <property type="project" value="TreeGrafter"/>
</dbReference>
<dbReference type="CDD" id="cd05325">
    <property type="entry name" value="carb_red_sniffer_like_SDR_c"/>
    <property type="match status" value="1"/>
</dbReference>
<dbReference type="PANTHER" id="PTHR43544">
    <property type="entry name" value="SHORT-CHAIN DEHYDROGENASE/REDUCTASE"/>
    <property type="match status" value="1"/>
</dbReference>
<comment type="caution">
    <text evidence="5">The sequence shown here is derived from an EMBL/GenBank/DDBJ whole genome shotgun (WGS) entry which is preliminary data.</text>
</comment>
<dbReference type="SUPFAM" id="SSF51735">
    <property type="entry name" value="NAD(P)-binding Rossmann-fold domains"/>
    <property type="match status" value="1"/>
</dbReference>
<dbReference type="AlphaFoldDB" id="A0A2G8SBD9"/>
<keyword evidence="6" id="KW-1185">Reference proteome</keyword>
<accession>A0A2G8SBD9</accession>
<dbReference type="InterPro" id="IPR002347">
    <property type="entry name" value="SDR_fam"/>
</dbReference>
<sequence length="240" mass="24992">MSSSRAGTAWFVTGTSRGIGLEITKQLLQYPNNIVLAACRSPSKADALQDLTASAGGRLHILRLDVDDAQSIEDAASEATQIVGEKGIDYLINNAGINPGGFDTAFGCKVDDLTAVFQTNVIGPALLAQAFLPLVEKSGKKTIVNVSSTLGSVGTDLGQTFASYSVAKAGLNMLTSKQAKERPDVTAIAMCPGHLQTDLGGPNATTPVSVGVSGVLKVVSGLTREDSGSFFNYQGNRVQW</sequence>
<proteinExistence type="inferred from homology"/>
<dbReference type="InterPro" id="IPR036291">
    <property type="entry name" value="NAD(P)-bd_dom_sf"/>
</dbReference>
<dbReference type="PANTHER" id="PTHR43544:SF7">
    <property type="entry name" value="NADB-LER2"/>
    <property type="match status" value="1"/>
</dbReference>
<evidence type="ECO:0000256" key="1">
    <source>
        <dbReference type="ARBA" id="ARBA00006484"/>
    </source>
</evidence>
<dbReference type="Pfam" id="PF00106">
    <property type="entry name" value="adh_short"/>
    <property type="match status" value="1"/>
</dbReference>
<evidence type="ECO:0000313" key="5">
    <source>
        <dbReference type="EMBL" id="PIL31053.1"/>
    </source>
</evidence>
<evidence type="ECO:0000256" key="3">
    <source>
        <dbReference type="ARBA" id="ARBA00023002"/>
    </source>
</evidence>
<dbReference type="Proteomes" id="UP000230002">
    <property type="component" value="Unassembled WGS sequence"/>
</dbReference>
<dbReference type="PRINTS" id="PR00080">
    <property type="entry name" value="SDRFAMILY"/>
</dbReference>
<dbReference type="Gene3D" id="3.40.50.720">
    <property type="entry name" value="NAD(P)-binding Rossmann-like Domain"/>
    <property type="match status" value="1"/>
</dbReference>
<dbReference type="GO" id="GO:0016491">
    <property type="term" value="F:oxidoreductase activity"/>
    <property type="evidence" value="ECO:0007669"/>
    <property type="project" value="UniProtKB-KW"/>
</dbReference>
<reference evidence="5 6" key="1">
    <citation type="journal article" date="2015" name="Sci. Rep.">
        <title>Chromosome-level genome map provides insights into diverse defense mechanisms in the medicinal fungus Ganoderma sinense.</title>
        <authorList>
            <person name="Zhu Y."/>
            <person name="Xu J."/>
            <person name="Sun C."/>
            <person name="Zhou S."/>
            <person name="Xu H."/>
            <person name="Nelson D.R."/>
            <person name="Qian J."/>
            <person name="Song J."/>
            <person name="Luo H."/>
            <person name="Xiang L."/>
            <person name="Li Y."/>
            <person name="Xu Z."/>
            <person name="Ji A."/>
            <person name="Wang L."/>
            <person name="Lu S."/>
            <person name="Hayward A."/>
            <person name="Sun W."/>
            <person name="Li X."/>
            <person name="Schwartz D.C."/>
            <person name="Wang Y."/>
            <person name="Chen S."/>
        </authorList>
    </citation>
    <scope>NUCLEOTIDE SEQUENCE [LARGE SCALE GENOMIC DNA]</scope>
    <source>
        <strain evidence="5 6">ZZ0214-1</strain>
    </source>
</reference>
<dbReference type="PRINTS" id="PR00081">
    <property type="entry name" value="GDHRDH"/>
</dbReference>
<keyword evidence="3" id="KW-0560">Oxidoreductase</keyword>
<dbReference type="InterPro" id="IPR051468">
    <property type="entry name" value="Fungal_SecMetab_SDRs"/>
</dbReference>
<comment type="similarity">
    <text evidence="1 4">Belongs to the short-chain dehydrogenases/reductases (SDR) family.</text>
</comment>
<keyword evidence="2" id="KW-0521">NADP</keyword>
<gene>
    <name evidence="5" type="ORF">GSI_05749</name>
</gene>
<protein>
    <submittedName>
        <fullName evidence="5">Uncharacterized protein</fullName>
    </submittedName>
</protein>
<evidence type="ECO:0000256" key="4">
    <source>
        <dbReference type="RuleBase" id="RU000363"/>
    </source>
</evidence>
<dbReference type="OrthoDB" id="7289984at2759"/>
<organism evidence="5 6">
    <name type="scientific">Ganoderma sinense ZZ0214-1</name>
    <dbReference type="NCBI Taxonomy" id="1077348"/>
    <lineage>
        <taxon>Eukaryota</taxon>
        <taxon>Fungi</taxon>
        <taxon>Dikarya</taxon>
        <taxon>Basidiomycota</taxon>
        <taxon>Agaricomycotina</taxon>
        <taxon>Agaricomycetes</taxon>
        <taxon>Polyporales</taxon>
        <taxon>Polyporaceae</taxon>
        <taxon>Ganoderma</taxon>
    </lineage>
</organism>
<name>A0A2G8SBD9_9APHY</name>
<evidence type="ECO:0000313" key="6">
    <source>
        <dbReference type="Proteomes" id="UP000230002"/>
    </source>
</evidence>
<dbReference type="STRING" id="1077348.A0A2G8SBD9"/>
<dbReference type="EMBL" id="AYKW01000012">
    <property type="protein sequence ID" value="PIL31053.1"/>
    <property type="molecule type" value="Genomic_DNA"/>
</dbReference>
<evidence type="ECO:0000256" key="2">
    <source>
        <dbReference type="ARBA" id="ARBA00022857"/>
    </source>
</evidence>